<keyword evidence="3" id="KW-0131">Cell cycle</keyword>
<evidence type="ECO:0000313" key="3">
    <source>
        <dbReference type="EMBL" id="MDQ0554950.1"/>
    </source>
</evidence>
<keyword evidence="2" id="KW-1133">Transmembrane helix</keyword>
<name>A0ABU0MVL3_9FIRM</name>
<organism evidence="3 4">
    <name type="scientific">Paraclostridium ghonii</name>
    <dbReference type="NCBI Taxonomy" id="29358"/>
    <lineage>
        <taxon>Bacteria</taxon>
        <taxon>Bacillati</taxon>
        <taxon>Bacillota</taxon>
        <taxon>Clostridia</taxon>
        <taxon>Peptostreptococcales</taxon>
        <taxon>Peptostreptococcaceae</taxon>
        <taxon>Paraclostridium</taxon>
    </lineage>
</organism>
<dbReference type="Proteomes" id="UP001232584">
    <property type="component" value="Unassembled WGS sequence"/>
</dbReference>
<comment type="caution">
    <text evidence="3">The sequence shown here is derived from an EMBL/GenBank/DDBJ whole genome shotgun (WGS) entry which is preliminary data.</text>
</comment>
<gene>
    <name evidence="3" type="ORF">QOZ92_000060</name>
</gene>
<accession>A0ABU0MVL3</accession>
<keyword evidence="1" id="KW-0175">Coiled coil</keyword>
<evidence type="ECO:0000256" key="1">
    <source>
        <dbReference type="SAM" id="Coils"/>
    </source>
</evidence>
<dbReference type="GO" id="GO:0051301">
    <property type="term" value="P:cell division"/>
    <property type="evidence" value="ECO:0007669"/>
    <property type="project" value="UniProtKB-KW"/>
</dbReference>
<reference evidence="3 4" key="1">
    <citation type="submission" date="2023-07" db="EMBL/GenBank/DDBJ databases">
        <title>Genomic Encyclopedia of Type Strains, Phase IV (KMG-IV): sequencing the most valuable type-strain genomes for metagenomic binning, comparative biology and taxonomic classification.</title>
        <authorList>
            <person name="Goeker M."/>
        </authorList>
    </citation>
    <scope>NUCLEOTIDE SEQUENCE [LARGE SCALE GENOMIC DNA]</scope>
    <source>
        <strain evidence="3 4">DSM 15049</strain>
    </source>
</reference>
<feature type="transmembrane region" description="Helical" evidence="2">
    <location>
        <begin position="32"/>
        <end position="53"/>
    </location>
</feature>
<keyword evidence="2" id="KW-0812">Transmembrane</keyword>
<keyword evidence="2" id="KW-0472">Membrane</keyword>
<evidence type="ECO:0000256" key="2">
    <source>
        <dbReference type="SAM" id="Phobius"/>
    </source>
</evidence>
<sequence length="118" mass="13976">MKRKNKIKDINEYRTNKKNIYKRRMFKKIIKVCVKLGVVASIFCIIFACMYGYSEVAKLKYKIGDLESELHNKTIEKENLQVELDVLTRSKDIEKKANEKLGMDYPKESQMKYIEVSK</sequence>
<proteinExistence type="predicted"/>
<keyword evidence="3" id="KW-0132">Cell division</keyword>
<feature type="coiled-coil region" evidence="1">
    <location>
        <begin position="63"/>
        <end position="90"/>
    </location>
</feature>
<dbReference type="EMBL" id="JAUSWG010000001">
    <property type="protein sequence ID" value="MDQ0554950.1"/>
    <property type="molecule type" value="Genomic_DNA"/>
</dbReference>
<keyword evidence="4" id="KW-1185">Reference proteome</keyword>
<protein>
    <submittedName>
        <fullName evidence="3">Cell division protein FtsL</fullName>
    </submittedName>
</protein>
<dbReference type="RefSeq" id="WP_307501167.1">
    <property type="nucleotide sequence ID" value="NZ_BAAACE010000026.1"/>
</dbReference>
<evidence type="ECO:0000313" key="4">
    <source>
        <dbReference type="Proteomes" id="UP001232584"/>
    </source>
</evidence>